<dbReference type="InterPro" id="IPR018511">
    <property type="entry name" value="Hemolysin-typ_Ca-bd_CS"/>
</dbReference>
<dbReference type="InterPro" id="IPR036465">
    <property type="entry name" value="vWFA_dom_sf"/>
</dbReference>
<evidence type="ECO:0000256" key="2">
    <source>
        <dbReference type="SAM" id="MobiDB-lite"/>
    </source>
</evidence>
<dbReference type="NCBIfam" id="NF012211">
    <property type="entry name" value="tand_rpt_95"/>
    <property type="match status" value="28"/>
</dbReference>
<dbReference type="InterPro" id="IPR019960">
    <property type="entry name" value="T1SS_VCA0849"/>
</dbReference>
<dbReference type="Pfam" id="PF00092">
    <property type="entry name" value="VWA"/>
    <property type="match status" value="1"/>
</dbReference>
<dbReference type="InterPro" id="IPR040853">
    <property type="entry name" value="RapA2_cadherin-like"/>
</dbReference>
<reference evidence="4 5" key="1">
    <citation type="submission" date="2016-10" db="EMBL/GenBank/DDBJ databases">
        <authorList>
            <person name="de Groot N.N."/>
        </authorList>
    </citation>
    <scope>NUCLEOTIDE SEQUENCE [LARGE SCALE GENOMIC DNA]</scope>
    <source>
        <strain evidence="4 5">BS3655</strain>
    </source>
</reference>
<dbReference type="SUPFAM" id="SSF51120">
    <property type="entry name" value="beta-Roll"/>
    <property type="match status" value="1"/>
</dbReference>
<dbReference type="InterPro" id="IPR011049">
    <property type="entry name" value="Serralysin-like_metalloprot_C"/>
</dbReference>
<dbReference type="InterPro" id="IPR001343">
    <property type="entry name" value="Hemolysn_Ca-bd"/>
</dbReference>
<dbReference type="EMBL" id="FNTF01000002">
    <property type="protein sequence ID" value="SEC31930.1"/>
    <property type="molecule type" value="Genomic_DNA"/>
</dbReference>
<feature type="compositionally biased region" description="Low complexity" evidence="2">
    <location>
        <begin position="71"/>
        <end position="82"/>
    </location>
</feature>
<dbReference type="PROSITE" id="PS50234">
    <property type="entry name" value="VWFA"/>
    <property type="match status" value="1"/>
</dbReference>
<feature type="region of interest" description="Disordered" evidence="2">
    <location>
        <begin position="62"/>
        <end position="82"/>
    </location>
</feature>
<dbReference type="Pfam" id="PF17963">
    <property type="entry name" value="Big_9"/>
    <property type="match status" value="2"/>
</dbReference>
<dbReference type="SUPFAM" id="SSF53300">
    <property type="entry name" value="vWA-like"/>
    <property type="match status" value="1"/>
</dbReference>
<dbReference type="InterPro" id="IPR047777">
    <property type="entry name" value="LapA-like_RM"/>
</dbReference>
<accession>A0A1H4RJ59</accession>
<dbReference type="GO" id="GO:0005509">
    <property type="term" value="F:calcium ion binding"/>
    <property type="evidence" value="ECO:0007669"/>
    <property type="project" value="InterPro"/>
</dbReference>
<proteinExistence type="predicted"/>
<dbReference type="SUPFAM" id="SSF49785">
    <property type="entry name" value="Galactose-binding domain-like"/>
    <property type="match status" value="1"/>
</dbReference>
<dbReference type="NCBIfam" id="NF033682">
    <property type="entry name" value="retention_LapA"/>
    <property type="match status" value="1"/>
</dbReference>
<dbReference type="SMART" id="SM00327">
    <property type="entry name" value="VWA"/>
    <property type="match status" value="1"/>
</dbReference>
<gene>
    <name evidence="4" type="ORF">SAMN04490185_1208</name>
</gene>
<dbReference type="PRINTS" id="PR00313">
    <property type="entry name" value="CABNDNGRPT"/>
</dbReference>
<dbReference type="InterPro" id="IPR008979">
    <property type="entry name" value="Galactose-bd-like_sf"/>
</dbReference>
<feature type="domain" description="VWFA" evidence="3">
    <location>
        <begin position="3984"/>
        <end position="4103"/>
    </location>
</feature>
<evidence type="ECO:0000256" key="1">
    <source>
        <dbReference type="ARBA" id="ARBA00022837"/>
    </source>
</evidence>
<dbReference type="RefSeq" id="WP_074872415.1">
    <property type="nucleotide sequence ID" value="NZ_FNTF01000002.1"/>
</dbReference>
<evidence type="ECO:0000259" key="3">
    <source>
        <dbReference type="PROSITE" id="PS50234"/>
    </source>
</evidence>
<dbReference type="CDD" id="cd00198">
    <property type="entry name" value="vWFA"/>
    <property type="match status" value="1"/>
</dbReference>
<organism evidence="4 5">
    <name type="scientific">Pseudomonas frederiksbergensis</name>
    <dbReference type="NCBI Taxonomy" id="104087"/>
    <lineage>
        <taxon>Bacteria</taxon>
        <taxon>Pseudomonadati</taxon>
        <taxon>Pseudomonadota</taxon>
        <taxon>Gammaproteobacteria</taxon>
        <taxon>Pseudomonadales</taxon>
        <taxon>Pseudomonadaceae</taxon>
        <taxon>Pseudomonas</taxon>
    </lineage>
</organism>
<protein>
    <submittedName>
        <fullName evidence="4">Type I secretion C-terminal target domain (VC_A0849 subclass)</fullName>
    </submittedName>
</protein>
<keyword evidence="1" id="KW-0106">Calcium</keyword>
<sequence>MSSVVAIVKSIVGQVFAVSPEGVRRLLVEGDRLFVGDQVDTGAAGAVTLELADGRTLDLGRDTQWSGSAPDSSADLAQATAQAAPSVEELQQAIVAGADPTTDLEATAAGPTAAGTGGAAGGGHSFVMLDATAGRVDPTIGFPTDGPDSTATATTLDIGNQNTTATNVPSVLTADTGTQAEDSVATGNVLTNDSDADTPLSVSSFTVAGMAGSFTAGQTATIVGVGTLTIGTNGNYTFTPDANYNGAVPQVTYTTNTGLTSTLDLTVTAVDDPSVLTADTQTIAEDTPAIGNVLSNDSDIDNVLSVSTFSIAGVNGTFTAGQTASIANVGTLVIAADGAYTFTPVANYNGTVPTVSYTVIDGSGSGVSSTLDIDVTPVDDSFIDASETVSGLEDAPVTGSVLNGTSSVDGPVSVLNFTIGETTYAAGSTATLANVGTLVIGTNGAYTFTPATNYNGSVPTVSYTVTDGSGSNVTSTLNISVTPVDDSFTDISETVTTSEDAAVSGSVLTGTSSVDGDVSVVNFTIGATTYAAGATATIANVGTLVLAANGAYTFTPAANYNGTVPTVSYTVTDGSGTDVTSTLNINVTPVDDSFTDVSETVTTSEDAPVTGSVLTGTSSVDGDVSVVNFTIGATTYAAGSTATIANVGTLVLAANGAYTFTPAANYNGTVPTVSYTVTDGSGSDVTSTLNISVTPVDDSFTDISETVTTSEDAAVSGSVLTGTSSVDGDVSVVNFTIGATTYAAGATATIANVGTLVLAANGAYTFTPAANYNGTVPTVSYTVTDGSGTDVTSTLNINVTPVDDSFTDVSETVTTSEDAPVTGSVLTGTSSVDGDVSVVNFTVGGTQYQAGSTATIANVGTLVIGTNGAYTFTPAANYNGTVPTVSYTVTDGSGTDVTSTLNISVTPVDDSFTDISETVTTSEDAPVTGSVLTGTSSVDGDVSVVNFTVGGTQYQAGDTATIANVGTLVLAANGAYTFTPAANYNGTVPTVSYTVTDGSGSDVTSTLNINVTPVDDSFTDISETVTTSEDAPVTGSVLTGTSSVDGDVSVVNFTVGGTQYQAGDTATIANVGTLVLAANGAYTFTPAANYNGTVPTVSYTVTDGSGSDVTSTLNINVTPVDDSFTDVSETVTTSEDAPVTGSVLTGTSSVDGDVSVVNFTVGGTQYQAGSTATIANVGTLVLGANGAYTFTPAANYNGAVPTVSYTVTDGSGSDVTSTLNISVTPVDDSFTDISETVTTSEDAPVSGSVLTGTSSVDGDVSVVNFTVGGTQYQAGDTATITNVGTLVLGANGAYTFTPAANYNGAVPTVSYTVTDGSGSDVTSTLNISVTPVDDSFTDISETVTTSEDAAVSGSVLTGTSSVDGDVSVVNFTIGATTYAAGSTATIANVGTLVLAANGAYTFTPAANYNGTVPTVSYTVTDGSGSDVTSTLNISVTPVDDSFTDISETVTTSEDAPVTGSVLTGTSSVDGDVSVVNFTIGATTYAAGDTATIANVGTLVLGANGAYTFTPAANYNGTVPTVSYTVTDGSGSDVTSTLNINVTPVDDSFTDISETVTTSEDAPVTGSVLTGTSSVDGDVSVVNFTVGGTQYQAGDTATITNVGTLVLGANGAYTFTPAANYNGTVPTVSYTVTDGSGSDVTSTLNINVTPVDDSFTDISETVTTSEDAPVTGSVLTGTSSVDGDVSVVNFTVGGTQYQAGDTATITNVGTLVLGANGAYTFTPAANYNGTVPTVSYTVTDGSGSDVTSTLNINVTPVDDSFTDISETVTTSEDAPVTGSVLTGTSSVDGDVSVVNFTVGGTQYQAGDTATIANVGTLVLGTNGAYTFTPVANYNGTVPTVSYTVTDGSGSDVTSTLNINVTPVDDSFTDISETVTTSEDAPVTGSVLTGTSSVDGDVSVVNFTVGGTQYQAGSTATIANVGTLVLAANGAYTFTPVANYNGTVPTVSYTVTDGSGSDVTSTLNINVTPVDDSFTDISETVTTSEDAPVNGSVLTGTSSVDGDVSVVNFTVGGTQYQAGSTATLANVGTLVIGTNGAYTFTPATNYNGTVPTVSYTVTDGSGSNVTSTLNISVTPVDDPSVLTADTNTVDEDHVTTGNVLGNDSDVDNALSVATFTVQGVTGSFTAGQVATIAGVGTVTIAANGDYSFTPTANWNGTAPQISYITNTNSISTLDIKVNPVNDAPTVSTSSATGNEDQLIAVQLGGNDIDGTVGHFNLTSLPANGVFYADAAGTIALTTSSVISATANGATVYFKPTGDWSGTTQFTYTSTDNQGMPSASSATGTIVVAPITDTPSLSLTGGGTVVSTDFQEVALNNGHGDVNVSQLGNGVWHTDNRGGMVEIGKASVYGAGGDNQVIELERNAGDASNLYTTIDAKAGSTYNVSFDYAPRAGVVNSHINVYWGDQLIGTLNTTTTGMQHYSFDIPVTADGNQKLEFRAGDRNSLGGVLDNIDVTQVLNSGLEDQAILLSTIQAHTNDVDGSETLTLTLNGLPAGSRLTDGTHTFNAADGSTSVDITGWNLSTLKLTPPTNFNGDIPLTVTATAKDGDAPSASTSLPLVVHVGAVDDASVLQADKITVDEDHNATGNVLGNDSDVDNVLSVTSFNVTGVNGNFTAGQTATINGVGTLIIASNGDYTFKPAADWNGNVPQVTYTTSTGSSSTLNISVTPVNDNFSDVSEIVTVNEDSVATGSVLSGTSSVDGPVSVINFTVGATTYTAGSTATIANVGTLVIGASGAYTFTPTANYNGSVPSVSYTVTDGSGNNVTSTLNISVTPVNDNFTDISETVTTGEDAPVSGSVLNGTSSVDGPVSVLNFTVGGTQYAAGSTATIANVGTLVLAANGDYTFTPATDYNGSVPAVSYTVTDGSGSNVTSTLNISVTPVDDSFTDISETVTTSEDASVSGSVLNGTSSVDGPVSVLNFTVGGTQYAAGSTATVANVGTLVIGTNGAYTFTPAPNYNGTVPTVSYTVTDGSGSNVTSTLNISVTPVDDSFTDISETISTPEDTAVTGSVLTGTSSVDGDVSVVSFTVGATTYAAGSTATLANVGTLVLAANGDYTFTPATNYNGTVPAVSYTVTDGSGSNVSSTLNISVTPVDDSFTDISETVTTSEDAPVTGSVLTGTSSVDGDVSVVNFTIGATTYAAGSTATIVNVGTLVLAANGDYTFTPATNYNGTVPAVSYTVTDGSGSNVTSTLNISITPVDDSFTDISETISTPEDTAVTGSVLTGTSSVDGDVSVVNFTVGATTYAAGSTATLANVGTLVLAANGDYTFTPATNYNGTVPAVSYTVTDGSGSNVSSTLNISVTPVDDSFTDISETVTTSEDASVSGSVLNGTSSVDGPVSVLNFTIGETTYAAGSTATVANVGTLVIGTNGAYTFTPAPNYNGTVPTVSYTVTDGSGSNVTSTLNINVTPVDDSFTDISETVTTSEDAPVSGSVLNGTSSVDGPVSVLNFTVGGTQYAAGSTATVANVGTLVIGTNGAYTFTPAPNYNGTVPTVSYTVTDGSGSNVTSTLNISVTPVDDSFTDISETISTPEDTAVTGSVLTGTSSVDGDVSVVNFTVGATTYAAGSTATLANVGTLVLAANGDYTFTPATNYNGTVPAVSYTVTDGSGSDVTSTLNISVTPVDDSFIDANESVSTPEDTAITGSVLTDTSSVDGPVSVLNFTVGATTYTAGSTATIANVGTLVIGANGAYTFTPVANYNGTVPTVSYTVTDGSGTNDTSSLNISVTPVDDPSVLTTDINTVLEDKIATGNVLTNDRDVDNVLSVAKFTVGGTEYTAGATAIIANIGTLVLAANGAYTFTPASNWSGNVPTVTYTTSTGSSTTLDINVTAVADAPIVTATTTQVAENGSVALGLKVTSPDTDGSETQTITTIGGIPAGATLTDGTHTFTGTTGNAVVNLSGWDVSKLSYTPAPYATGTNTLTVTAVSTESQGDSASNSTQIPITINPAVYNAITATAADDTVTGTGGNDIMIADIGGLTVVPGTNYNIAFMVDSSGSMSDASVKAAKDSLTSVFNTLKQSMGGNSGTVNIFLVDFDTQVNKSVSVNLNDPNALTELKSVLDSMSSGGVTNYEDVFKTTANWFQSADAVANIGAKNLTYFITDGQPNYYQSGEQTNPTLYGNVKLDDVVKTSNYKPGDTFSTTIDSTHKLTIDRDGNATLYTLNGSKNWKASDVGTVHAQGDGTYELSYTTGSGSDQTIVDNSTSSFALLSNVSNVEAIGLNKGVTLTDLRPYDSDDTPQTNIDPSNLANSIIGHTEATQPGSDTVNGGDGNDILFGDLVSFNGVAGEGYQAMQAFVAQQTGVDVSKVTTSNVHQFITEHYTAFDVSGAHDGNDSLLGGTGNDILFGQGGNDLLDAGKGNDILLGGSGNDSLMGGQGNDILIGGSGADTFVWKAGDTGTDVIKDFKASEGDRIDLRDLLQNESGSTIDNFLKITTVDGVSSLQVSSAGKFNGADAAAAQPDVTIKLEGNNWSSASINSLIAGSDPTIKIDHSNS</sequence>
<evidence type="ECO:0000313" key="5">
    <source>
        <dbReference type="Proteomes" id="UP000183114"/>
    </source>
</evidence>
<dbReference type="Pfam" id="PF00353">
    <property type="entry name" value="HemolysinCabind"/>
    <property type="match status" value="3"/>
</dbReference>
<dbReference type="NCBIfam" id="TIGR03661">
    <property type="entry name" value="T1SS_VCA0849"/>
    <property type="match status" value="1"/>
</dbReference>
<dbReference type="InterPro" id="IPR002035">
    <property type="entry name" value="VWF_A"/>
</dbReference>
<dbReference type="InterPro" id="IPR041690">
    <property type="entry name" value="Cadherin_5"/>
</dbReference>
<dbReference type="Proteomes" id="UP000183114">
    <property type="component" value="Unassembled WGS sequence"/>
</dbReference>
<name>A0A1H4RJ59_9PSED</name>
<dbReference type="Gene3D" id="3.40.50.410">
    <property type="entry name" value="von Willebrand factor, type A domain"/>
    <property type="match status" value="1"/>
</dbReference>
<dbReference type="PROSITE" id="PS00330">
    <property type="entry name" value="HEMOLYSIN_CALCIUM"/>
    <property type="match status" value="2"/>
</dbReference>
<dbReference type="Pfam" id="PF17803">
    <property type="entry name" value="Cadherin_4"/>
    <property type="match status" value="4"/>
</dbReference>
<dbReference type="Gene3D" id="2.60.40.1200">
    <property type="match status" value="31"/>
</dbReference>
<dbReference type="Pfam" id="PF17892">
    <property type="entry name" value="Cadherin_5"/>
    <property type="match status" value="24"/>
</dbReference>
<evidence type="ECO:0000313" key="4">
    <source>
        <dbReference type="EMBL" id="SEC31930.1"/>
    </source>
</evidence>